<evidence type="ECO:0000256" key="5">
    <source>
        <dbReference type="ARBA" id="ARBA00022729"/>
    </source>
</evidence>
<dbReference type="SUPFAM" id="SSF53187">
    <property type="entry name" value="Zn-dependent exopeptidases"/>
    <property type="match status" value="1"/>
</dbReference>
<evidence type="ECO:0000256" key="2">
    <source>
        <dbReference type="ARBA" id="ARBA00022438"/>
    </source>
</evidence>
<dbReference type="Gene3D" id="3.40.630.10">
    <property type="entry name" value="Zn peptidases"/>
    <property type="match status" value="1"/>
</dbReference>
<keyword evidence="12" id="KW-1185">Reference proteome</keyword>
<evidence type="ECO:0000256" key="3">
    <source>
        <dbReference type="ARBA" id="ARBA00022670"/>
    </source>
</evidence>
<dbReference type="Proteomes" id="UP001218218">
    <property type="component" value="Unassembled WGS sequence"/>
</dbReference>
<proteinExistence type="inferred from homology"/>
<dbReference type="InterPro" id="IPR007484">
    <property type="entry name" value="Peptidase_M28"/>
</dbReference>
<keyword evidence="7 9" id="KW-0862">Zinc</keyword>
<dbReference type="InterPro" id="IPR045175">
    <property type="entry name" value="M28_fam"/>
</dbReference>
<comment type="cofactor">
    <cofactor evidence="1">
        <name>Zn(2+)</name>
        <dbReference type="ChEBI" id="CHEBI:29105"/>
    </cofactor>
</comment>
<dbReference type="PANTHER" id="PTHR12147">
    <property type="entry name" value="METALLOPEPTIDASE M28 FAMILY MEMBER"/>
    <property type="match status" value="1"/>
</dbReference>
<evidence type="ECO:0000259" key="10">
    <source>
        <dbReference type="Pfam" id="PF04389"/>
    </source>
</evidence>
<evidence type="ECO:0000313" key="11">
    <source>
        <dbReference type="EMBL" id="KAJ7300862.1"/>
    </source>
</evidence>
<reference evidence="11" key="1">
    <citation type="submission" date="2023-03" db="EMBL/GenBank/DDBJ databases">
        <title>Massive genome expansion in bonnet fungi (Mycena s.s.) driven by repeated elements and novel gene families across ecological guilds.</title>
        <authorList>
            <consortium name="Lawrence Berkeley National Laboratory"/>
            <person name="Harder C.B."/>
            <person name="Miyauchi S."/>
            <person name="Viragh M."/>
            <person name="Kuo A."/>
            <person name="Thoen E."/>
            <person name="Andreopoulos B."/>
            <person name="Lu D."/>
            <person name="Skrede I."/>
            <person name="Drula E."/>
            <person name="Henrissat B."/>
            <person name="Morin E."/>
            <person name="Kohler A."/>
            <person name="Barry K."/>
            <person name="LaButti K."/>
            <person name="Morin E."/>
            <person name="Salamov A."/>
            <person name="Lipzen A."/>
            <person name="Mereny Z."/>
            <person name="Hegedus B."/>
            <person name="Baldrian P."/>
            <person name="Stursova M."/>
            <person name="Weitz H."/>
            <person name="Taylor A."/>
            <person name="Grigoriev I.V."/>
            <person name="Nagy L.G."/>
            <person name="Martin F."/>
            <person name="Kauserud H."/>
        </authorList>
    </citation>
    <scope>NUCLEOTIDE SEQUENCE</scope>
    <source>
        <strain evidence="11">CBHHK002</strain>
    </source>
</reference>
<dbReference type="EC" id="3.4.-.-" evidence="9"/>
<comment type="similarity">
    <text evidence="8">Belongs to the peptidase M28 family. M28E subfamily.</text>
</comment>
<evidence type="ECO:0000313" key="12">
    <source>
        <dbReference type="Proteomes" id="UP001218218"/>
    </source>
</evidence>
<dbReference type="PANTHER" id="PTHR12147:SF56">
    <property type="entry name" value="AMINOPEPTIDASE YDR415C-RELATED"/>
    <property type="match status" value="1"/>
</dbReference>
<keyword evidence="6 9" id="KW-0378">Hydrolase</keyword>
<dbReference type="GO" id="GO:0046872">
    <property type="term" value="F:metal ion binding"/>
    <property type="evidence" value="ECO:0007669"/>
    <property type="project" value="UniProtKB-KW"/>
</dbReference>
<dbReference type="GO" id="GO:0008235">
    <property type="term" value="F:metalloexopeptidase activity"/>
    <property type="evidence" value="ECO:0007669"/>
    <property type="project" value="InterPro"/>
</dbReference>
<dbReference type="Pfam" id="PF04389">
    <property type="entry name" value="Peptidase_M28"/>
    <property type="match status" value="1"/>
</dbReference>
<dbReference type="EMBL" id="JARIHO010000150">
    <property type="protein sequence ID" value="KAJ7300862.1"/>
    <property type="molecule type" value="Genomic_DNA"/>
</dbReference>
<accession>A0AAD6YXR9</accession>
<gene>
    <name evidence="11" type="ORF">DFH08DRAFT_979251</name>
</gene>
<dbReference type="AlphaFoldDB" id="A0AAD6YXR9"/>
<keyword evidence="2" id="KW-0031">Aminopeptidase</keyword>
<keyword evidence="3 9" id="KW-0645">Protease</keyword>
<dbReference type="GO" id="GO:0006508">
    <property type="term" value="P:proteolysis"/>
    <property type="evidence" value="ECO:0007669"/>
    <property type="project" value="UniProtKB-KW"/>
</dbReference>
<name>A0AAD6YXR9_9AGAR</name>
<dbReference type="GO" id="GO:0004177">
    <property type="term" value="F:aminopeptidase activity"/>
    <property type="evidence" value="ECO:0007669"/>
    <property type="project" value="UniProtKB-KW"/>
</dbReference>
<keyword evidence="4 9" id="KW-0479">Metal-binding</keyword>
<evidence type="ECO:0000256" key="8">
    <source>
        <dbReference type="ARBA" id="ARBA00043962"/>
    </source>
</evidence>
<evidence type="ECO:0000256" key="4">
    <source>
        <dbReference type="ARBA" id="ARBA00022723"/>
    </source>
</evidence>
<keyword evidence="5" id="KW-0732">Signal</keyword>
<evidence type="ECO:0000256" key="7">
    <source>
        <dbReference type="ARBA" id="ARBA00022833"/>
    </source>
</evidence>
<feature type="domain" description="Peptidase M28" evidence="10">
    <location>
        <begin position="7"/>
        <end position="59"/>
    </location>
</feature>
<evidence type="ECO:0000256" key="1">
    <source>
        <dbReference type="ARBA" id="ARBA00001947"/>
    </source>
</evidence>
<evidence type="ECO:0000256" key="6">
    <source>
        <dbReference type="ARBA" id="ARBA00022801"/>
    </source>
</evidence>
<evidence type="ECO:0000256" key="9">
    <source>
        <dbReference type="RuleBase" id="RU361240"/>
    </source>
</evidence>
<protein>
    <recommendedName>
        <fullName evidence="9">Peptide hydrolase</fullName>
        <ecNumber evidence="9">3.4.-.-</ecNumber>
    </recommendedName>
</protein>
<comment type="caution">
    <text evidence="11">The sequence shown here is derived from an EMBL/GenBank/DDBJ whole genome shotgun (WGS) entry which is preliminary data.</text>
</comment>
<organism evidence="11 12">
    <name type="scientific">Mycena albidolilacea</name>
    <dbReference type="NCBI Taxonomy" id="1033008"/>
    <lineage>
        <taxon>Eukaryota</taxon>
        <taxon>Fungi</taxon>
        <taxon>Dikarya</taxon>
        <taxon>Basidiomycota</taxon>
        <taxon>Agaricomycotina</taxon>
        <taxon>Agaricomycetes</taxon>
        <taxon>Agaricomycetidae</taxon>
        <taxon>Agaricales</taxon>
        <taxon>Marasmiineae</taxon>
        <taxon>Mycenaceae</taxon>
        <taxon>Mycena</taxon>
    </lineage>
</organism>
<sequence length="72" mass="7778">MWPFLPAPGADDDGSGSVTILENYRALLAADFHPERSLEFHWYSAEEGGLLGSQAVAKAYEGRVNVNVPATN</sequence>